<feature type="domain" description="RNase NYN" evidence="2">
    <location>
        <begin position="415"/>
        <end position="467"/>
    </location>
</feature>
<gene>
    <name evidence="3" type="ORF">g.31819</name>
</gene>
<dbReference type="GO" id="GO:0004521">
    <property type="term" value="F:RNA endonuclease activity"/>
    <property type="evidence" value="ECO:0007669"/>
    <property type="project" value="TreeGrafter"/>
</dbReference>
<dbReference type="PANTHER" id="PTHR12876:SF35">
    <property type="entry name" value="LD08718P-RELATED"/>
    <property type="match status" value="1"/>
</dbReference>
<dbReference type="GO" id="GO:0036464">
    <property type="term" value="C:cytoplasmic ribonucleoprotein granule"/>
    <property type="evidence" value="ECO:0007669"/>
    <property type="project" value="TreeGrafter"/>
</dbReference>
<feature type="compositionally biased region" description="Basic residues" evidence="1">
    <location>
        <begin position="261"/>
        <end position="275"/>
    </location>
</feature>
<name>A0A1B6K1N9_9HEMI</name>
<dbReference type="AlphaFoldDB" id="A0A1B6K1N9"/>
<dbReference type="Pfam" id="PF11977">
    <property type="entry name" value="RNase_Zc3h12a"/>
    <property type="match status" value="1"/>
</dbReference>
<protein>
    <recommendedName>
        <fullName evidence="2">RNase NYN domain-containing protein</fullName>
    </recommendedName>
</protein>
<evidence type="ECO:0000256" key="1">
    <source>
        <dbReference type="SAM" id="MobiDB-lite"/>
    </source>
</evidence>
<accession>A0A1B6K1N9</accession>
<reference evidence="3" key="1">
    <citation type="submission" date="2015-11" db="EMBL/GenBank/DDBJ databases">
        <title>De novo transcriptome assembly of four potential Pierce s Disease insect vectors from Arizona vineyards.</title>
        <authorList>
            <person name="Tassone E.E."/>
        </authorList>
    </citation>
    <scope>NUCLEOTIDE SEQUENCE</scope>
</reference>
<proteinExistence type="predicted"/>
<dbReference type="InterPro" id="IPR021869">
    <property type="entry name" value="RNase_Zc3h12_NYN"/>
</dbReference>
<sequence length="472" mass="53991">INTPNDIDPFNPRTGNQHYNVDLNNFTESNMSTTIVPSGIFIAEKKRLKFLLAFEEPLFNLFNIIPAFEKAGNNSCEIQFQFIRKRKQKHTSMALDKKKAKHYIRNNMDILNEERRRLKSQPEQAAPLVDLERENVSAKPQVVASVDLTEAESEIIVLDETLNQLNTTLSNLDVTLGAFDDVVYLGTIHPSKSPRNQMKNSESDVKIVNSMNIRQDKLSNKNNVYSSNLVTPDKINSMLKKSNLRRKSKINKMLNSTLIAKNKKLRTPKKTKRSRTSSSQSTTDVSMDNLLNEDMPPNKKRKLKKINIKSITTTPPSKPLPGNILKYYAKIESAFDKIKNSDKKKKKCKNLTPASKLNKRIQDIKKKTKLNDVGKKKNKKLSPQKRMAVPEDCIKIRREANIFNPNPIDIDKEGLRPIIIDGCNVAIGHGRGKFSVKGLQICVDYFVNRGHNHIKVFLPRHRQEHFKEEELN</sequence>
<evidence type="ECO:0000259" key="2">
    <source>
        <dbReference type="Pfam" id="PF11977"/>
    </source>
</evidence>
<dbReference type="GO" id="GO:0003729">
    <property type="term" value="F:mRNA binding"/>
    <property type="evidence" value="ECO:0007669"/>
    <property type="project" value="TreeGrafter"/>
</dbReference>
<dbReference type="PANTHER" id="PTHR12876">
    <property type="entry name" value="N4BP1-RELATED"/>
    <property type="match status" value="1"/>
</dbReference>
<dbReference type="GO" id="GO:0005634">
    <property type="term" value="C:nucleus"/>
    <property type="evidence" value="ECO:0007669"/>
    <property type="project" value="TreeGrafter"/>
</dbReference>
<feature type="non-terminal residue" evidence="3">
    <location>
        <position position="472"/>
    </location>
</feature>
<dbReference type="Gene3D" id="3.40.50.11980">
    <property type="match status" value="1"/>
</dbReference>
<evidence type="ECO:0000313" key="3">
    <source>
        <dbReference type="EMBL" id="JAT05355.1"/>
    </source>
</evidence>
<organism evidence="3">
    <name type="scientific">Homalodisca liturata</name>
    <dbReference type="NCBI Taxonomy" id="320908"/>
    <lineage>
        <taxon>Eukaryota</taxon>
        <taxon>Metazoa</taxon>
        <taxon>Ecdysozoa</taxon>
        <taxon>Arthropoda</taxon>
        <taxon>Hexapoda</taxon>
        <taxon>Insecta</taxon>
        <taxon>Pterygota</taxon>
        <taxon>Neoptera</taxon>
        <taxon>Paraneoptera</taxon>
        <taxon>Hemiptera</taxon>
        <taxon>Auchenorrhyncha</taxon>
        <taxon>Membracoidea</taxon>
        <taxon>Cicadellidae</taxon>
        <taxon>Cicadellinae</taxon>
        <taxon>Proconiini</taxon>
        <taxon>Homalodisca</taxon>
    </lineage>
</organism>
<dbReference type="EMBL" id="GECU01002352">
    <property type="protein sequence ID" value="JAT05355.1"/>
    <property type="molecule type" value="Transcribed_RNA"/>
</dbReference>
<feature type="region of interest" description="Disordered" evidence="1">
    <location>
        <begin position="257"/>
        <end position="300"/>
    </location>
</feature>
<feature type="non-terminal residue" evidence="3">
    <location>
        <position position="1"/>
    </location>
</feature>
<dbReference type="InterPro" id="IPR051101">
    <property type="entry name" value="ZC3H12/N4BP1_RNase_Reg"/>
</dbReference>